<proteinExistence type="predicted"/>
<reference evidence="2 3" key="1">
    <citation type="journal article" date="2019" name="Int. J. Syst. Evol. Microbiol.">
        <title>The Global Catalogue of Microorganisms (GCM) 10K type strain sequencing project: providing services to taxonomists for standard genome sequencing and annotation.</title>
        <authorList>
            <consortium name="The Broad Institute Genomics Platform"/>
            <consortium name="The Broad Institute Genome Sequencing Center for Infectious Disease"/>
            <person name="Wu L."/>
            <person name="Ma J."/>
        </authorList>
    </citation>
    <scope>NUCLEOTIDE SEQUENCE [LARGE SCALE GENOMIC DNA]</scope>
    <source>
        <strain evidence="2 3">NBRC 111368</strain>
    </source>
</reference>
<name>A0ABD5S042_9EURY</name>
<keyword evidence="2" id="KW-0378">Hydrolase</keyword>
<dbReference type="InterPro" id="IPR015797">
    <property type="entry name" value="NUDIX_hydrolase-like_dom_sf"/>
</dbReference>
<dbReference type="Gene3D" id="3.90.79.10">
    <property type="entry name" value="Nucleoside Triphosphate Pyrophosphohydrolase"/>
    <property type="match status" value="1"/>
</dbReference>
<sequence length="171" mass="18703">METTRHFTATVYVVHDGATALHEHDRLGIRIPPGGHVDRDELPHEAGFREVREETGLDAELVGDVPGIPAPAGRALPSPRYQMLYDIDVNGDGEAYHQHIDHVYFAAVDSREIDPDGDDEERPEAWEWYTPDDLRASAIDPDTVRIGVEAIEAVESATADGVAGRDGPTEG</sequence>
<evidence type="ECO:0000313" key="3">
    <source>
        <dbReference type="Proteomes" id="UP001596328"/>
    </source>
</evidence>
<dbReference type="GO" id="GO:0016787">
    <property type="term" value="F:hydrolase activity"/>
    <property type="evidence" value="ECO:0007669"/>
    <property type="project" value="UniProtKB-KW"/>
</dbReference>
<dbReference type="InterPro" id="IPR000086">
    <property type="entry name" value="NUDIX_hydrolase_dom"/>
</dbReference>
<dbReference type="EMBL" id="JBHSWU010000324">
    <property type="protein sequence ID" value="MFC6724921.1"/>
    <property type="molecule type" value="Genomic_DNA"/>
</dbReference>
<feature type="domain" description="Nudix hydrolase" evidence="1">
    <location>
        <begin position="4"/>
        <end position="152"/>
    </location>
</feature>
<dbReference type="SUPFAM" id="SSF55811">
    <property type="entry name" value="Nudix"/>
    <property type="match status" value="1"/>
</dbReference>
<gene>
    <name evidence="2" type="ORF">ACFQE1_11170</name>
</gene>
<dbReference type="Proteomes" id="UP001596328">
    <property type="component" value="Unassembled WGS sequence"/>
</dbReference>
<dbReference type="Pfam" id="PF00293">
    <property type="entry name" value="NUDIX"/>
    <property type="match status" value="1"/>
</dbReference>
<evidence type="ECO:0000259" key="1">
    <source>
        <dbReference type="PROSITE" id="PS51462"/>
    </source>
</evidence>
<accession>A0ABD5S042</accession>
<protein>
    <submittedName>
        <fullName evidence="2">NUDIX hydrolase</fullName>
    </submittedName>
</protein>
<dbReference type="CDD" id="cd03674">
    <property type="entry name" value="NUDIX_Hydrolase"/>
    <property type="match status" value="1"/>
</dbReference>
<organism evidence="2 3">
    <name type="scientific">Halobium palmae</name>
    <dbReference type="NCBI Taxonomy" id="1776492"/>
    <lineage>
        <taxon>Archaea</taxon>
        <taxon>Methanobacteriati</taxon>
        <taxon>Methanobacteriota</taxon>
        <taxon>Stenosarchaea group</taxon>
        <taxon>Halobacteria</taxon>
        <taxon>Halobacteriales</taxon>
        <taxon>Haloferacaceae</taxon>
        <taxon>Halobium</taxon>
    </lineage>
</organism>
<evidence type="ECO:0000313" key="2">
    <source>
        <dbReference type="EMBL" id="MFC6724921.1"/>
    </source>
</evidence>
<comment type="caution">
    <text evidence="2">The sequence shown here is derived from an EMBL/GenBank/DDBJ whole genome shotgun (WGS) entry which is preliminary data.</text>
</comment>
<dbReference type="AlphaFoldDB" id="A0ABD5S042"/>
<keyword evidence="3" id="KW-1185">Reference proteome</keyword>
<dbReference type="PROSITE" id="PS51462">
    <property type="entry name" value="NUDIX"/>
    <property type="match status" value="1"/>
</dbReference>